<dbReference type="EMBL" id="CP113520">
    <property type="protein sequence ID" value="WAJ30796.1"/>
    <property type="molecule type" value="Genomic_DNA"/>
</dbReference>
<accession>A0ACD4NV01</accession>
<keyword evidence="2" id="KW-1185">Reference proteome</keyword>
<organism evidence="1 2">
    <name type="scientific">Antarcticirhabdus aurantiaca</name>
    <dbReference type="NCBI Taxonomy" id="2606717"/>
    <lineage>
        <taxon>Bacteria</taxon>
        <taxon>Pseudomonadati</taxon>
        <taxon>Pseudomonadota</taxon>
        <taxon>Alphaproteobacteria</taxon>
        <taxon>Hyphomicrobiales</taxon>
        <taxon>Aurantimonadaceae</taxon>
        <taxon>Antarcticirhabdus</taxon>
    </lineage>
</organism>
<protein>
    <submittedName>
        <fullName evidence="1">Uncharacterized protein</fullName>
    </submittedName>
</protein>
<gene>
    <name evidence="1" type="ORF">OXU80_11585</name>
</gene>
<sequence length="184" mass="19740">MAVTTEEMSRRRRFAPGHAAGLALSAWMVAAPAFAQEPPAAQVPPPASPTATEPAAVAPPQGAGENAGPEIVLQLNNLQPIQPSGCRFTFLATNNRDTPIERLGVELVVFDAQRQVDQFLVLEFTRLAAKKTKVSQFDLAERSCSDVSQLLVNDVVNCGIEEGATPTCAERVKLDNLTDIQLAY</sequence>
<evidence type="ECO:0000313" key="1">
    <source>
        <dbReference type="EMBL" id="WAJ30796.1"/>
    </source>
</evidence>
<evidence type="ECO:0000313" key="2">
    <source>
        <dbReference type="Proteomes" id="UP001163223"/>
    </source>
</evidence>
<proteinExistence type="predicted"/>
<dbReference type="Proteomes" id="UP001163223">
    <property type="component" value="Chromosome"/>
</dbReference>
<name>A0ACD4NV01_9HYPH</name>
<reference evidence="1" key="1">
    <citation type="submission" date="2022-11" db="EMBL/GenBank/DDBJ databases">
        <title>beta-Carotene-producing bacterium, Jeongeuplla avenae sp. nov., alleviates the salt stress of Arabidopsis seedlings.</title>
        <authorList>
            <person name="Jiang L."/>
            <person name="Lee J."/>
        </authorList>
    </citation>
    <scope>NUCLEOTIDE SEQUENCE</scope>
    <source>
        <strain evidence="1">DY_R2A_6</strain>
    </source>
</reference>